<feature type="transmembrane region" description="Helical" evidence="5">
    <location>
        <begin position="342"/>
        <end position="358"/>
    </location>
</feature>
<keyword evidence="2 5" id="KW-0812">Transmembrane</keyword>
<keyword evidence="4 5" id="KW-0472">Membrane</keyword>
<feature type="transmembrane region" description="Helical" evidence="5">
    <location>
        <begin position="156"/>
        <end position="174"/>
    </location>
</feature>
<evidence type="ECO:0000256" key="2">
    <source>
        <dbReference type="ARBA" id="ARBA00022692"/>
    </source>
</evidence>
<protein>
    <submittedName>
        <fullName evidence="7">O-antigen ligase family protein</fullName>
    </submittedName>
</protein>
<dbReference type="Proteomes" id="UP001589645">
    <property type="component" value="Unassembled WGS sequence"/>
</dbReference>
<feature type="transmembrane region" description="Helical" evidence="5">
    <location>
        <begin position="223"/>
        <end position="243"/>
    </location>
</feature>
<name>A0ABV5HPR3_9VIBR</name>
<sequence length="391" mass="44809">MYFNDFREFEKYKINIGLALLILFLCLGYSSRVIPMAFLIQKAIALGSCILLLAFLGPDKRFFKFLIFYVTIVVVCYLLRDQYYVGINTTTFIKAVLGVGLFYLVMSVNFGNYIYSVSTAYVLLPIIMVPISFVFAQVFGFTNFQDGRYGAGLASAHYAFLSYFAVLFMCYYSLDQKRFSLMLYGLCVLLLLLSGSRGPLIAVFIPSLLLVRFIKRPSVRQKILLLSPIILFVLVKFLMSMIARTEMETFNTEGSFNLSGRDVAWEYFLAKVHGLNLFGGGLGSTPEITKGVREFNLYLFVAPHNEFIKFFMELGIIGCTLFFINIFLMFKIVFSQSRKEMRSFFILAFLGFMIITIFDNTFSTVQAYIPLALFLKYAIHNEQMRKTYATQ</sequence>
<reference evidence="7 8" key="1">
    <citation type="submission" date="2024-09" db="EMBL/GenBank/DDBJ databases">
        <authorList>
            <person name="Sun Q."/>
            <person name="Mori K."/>
        </authorList>
    </citation>
    <scope>NUCLEOTIDE SEQUENCE [LARGE SCALE GENOMIC DNA]</scope>
    <source>
        <strain evidence="7 8">CECT 8064</strain>
    </source>
</reference>
<evidence type="ECO:0000259" key="6">
    <source>
        <dbReference type="Pfam" id="PF04932"/>
    </source>
</evidence>
<dbReference type="EMBL" id="JBHMEP010000002">
    <property type="protein sequence ID" value="MFB9135747.1"/>
    <property type="molecule type" value="Genomic_DNA"/>
</dbReference>
<evidence type="ECO:0000256" key="5">
    <source>
        <dbReference type="SAM" id="Phobius"/>
    </source>
</evidence>
<keyword evidence="8" id="KW-1185">Reference proteome</keyword>
<accession>A0ABV5HPR3</accession>
<evidence type="ECO:0000256" key="4">
    <source>
        <dbReference type="ARBA" id="ARBA00023136"/>
    </source>
</evidence>
<feature type="transmembrane region" description="Helical" evidence="5">
    <location>
        <begin position="62"/>
        <end position="79"/>
    </location>
</feature>
<dbReference type="InterPro" id="IPR051533">
    <property type="entry name" value="WaaL-like"/>
</dbReference>
<gene>
    <name evidence="7" type="ORF">ACFFUV_12315</name>
</gene>
<dbReference type="PANTHER" id="PTHR37422:SF13">
    <property type="entry name" value="LIPOPOLYSACCHARIDE BIOSYNTHESIS PROTEIN PA4999-RELATED"/>
    <property type="match status" value="1"/>
</dbReference>
<feature type="transmembrane region" description="Helical" evidence="5">
    <location>
        <begin position="12"/>
        <end position="29"/>
    </location>
</feature>
<organism evidence="7 8">
    <name type="scientific">Vibrio olivae</name>
    <dbReference type="NCBI Taxonomy" id="1243002"/>
    <lineage>
        <taxon>Bacteria</taxon>
        <taxon>Pseudomonadati</taxon>
        <taxon>Pseudomonadota</taxon>
        <taxon>Gammaproteobacteria</taxon>
        <taxon>Vibrionales</taxon>
        <taxon>Vibrionaceae</taxon>
        <taxon>Vibrio</taxon>
    </lineage>
</organism>
<feature type="transmembrane region" description="Helical" evidence="5">
    <location>
        <begin position="91"/>
        <end position="115"/>
    </location>
</feature>
<keyword evidence="3 5" id="KW-1133">Transmembrane helix</keyword>
<feature type="transmembrane region" description="Helical" evidence="5">
    <location>
        <begin position="121"/>
        <end position="144"/>
    </location>
</feature>
<comment type="caution">
    <text evidence="7">The sequence shown here is derived from an EMBL/GenBank/DDBJ whole genome shotgun (WGS) entry which is preliminary data.</text>
</comment>
<feature type="transmembrane region" description="Helical" evidence="5">
    <location>
        <begin position="307"/>
        <end position="330"/>
    </location>
</feature>
<dbReference type="GO" id="GO:0016874">
    <property type="term" value="F:ligase activity"/>
    <property type="evidence" value="ECO:0007669"/>
    <property type="project" value="UniProtKB-KW"/>
</dbReference>
<feature type="transmembrane region" description="Helical" evidence="5">
    <location>
        <begin position="36"/>
        <end position="56"/>
    </location>
</feature>
<proteinExistence type="predicted"/>
<evidence type="ECO:0000313" key="7">
    <source>
        <dbReference type="EMBL" id="MFB9135747.1"/>
    </source>
</evidence>
<evidence type="ECO:0000256" key="3">
    <source>
        <dbReference type="ARBA" id="ARBA00022989"/>
    </source>
</evidence>
<evidence type="ECO:0000256" key="1">
    <source>
        <dbReference type="ARBA" id="ARBA00004141"/>
    </source>
</evidence>
<comment type="subcellular location">
    <subcellularLocation>
        <location evidence="1">Membrane</location>
        <topology evidence="1">Multi-pass membrane protein</topology>
    </subcellularLocation>
</comment>
<dbReference type="Pfam" id="PF04932">
    <property type="entry name" value="Wzy_C"/>
    <property type="match status" value="1"/>
</dbReference>
<feature type="transmembrane region" description="Helical" evidence="5">
    <location>
        <begin position="180"/>
        <end position="211"/>
    </location>
</feature>
<dbReference type="RefSeq" id="WP_390193034.1">
    <property type="nucleotide sequence ID" value="NZ_JBHMEP010000002.1"/>
</dbReference>
<dbReference type="PANTHER" id="PTHR37422">
    <property type="entry name" value="TEICHURONIC ACID BIOSYNTHESIS PROTEIN TUAE"/>
    <property type="match status" value="1"/>
</dbReference>
<evidence type="ECO:0000313" key="8">
    <source>
        <dbReference type="Proteomes" id="UP001589645"/>
    </source>
</evidence>
<feature type="domain" description="O-antigen ligase-related" evidence="6">
    <location>
        <begin position="186"/>
        <end position="323"/>
    </location>
</feature>
<keyword evidence="7" id="KW-0436">Ligase</keyword>
<dbReference type="InterPro" id="IPR007016">
    <property type="entry name" value="O-antigen_ligase-rel_domated"/>
</dbReference>